<dbReference type="InterPro" id="IPR044736">
    <property type="entry name" value="Gid1/RanBPM/SPLA_SPRY"/>
</dbReference>
<dbReference type="SMART" id="SM00449">
    <property type="entry name" value="SPRY"/>
    <property type="match status" value="1"/>
</dbReference>
<dbReference type="CDD" id="cd12885">
    <property type="entry name" value="SPRY_RanBP_like"/>
    <property type="match status" value="1"/>
</dbReference>
<dbReference type="AlphaFoldDB" id="A0A6A1W7W7"/>
<evidence type="ECO:0000256" key="2">
    <source>
        <dbReference type="SAM" id="Phobius"/>
    </source>
</evidence>
<proteinExistence type="predicted"/>
<dbReference type="Gene3D" id="2.60.120.920">
    <property type="match status" value="1"/>
</dbReference>
<feature type="region of interest" description="Disordered" evidence="1">
    <location>
        <begin position="50"/>
        <end position="80"/>
    </location>
</feature>
<name>A0A6A1W7W7_9ROSI</name>
<dbReference type="InterPro" id="IPR043136">
    <property type="entry name" value="B30.2/SPRY_sf"/>
</dbReference>
<keyword evidence="2" id="KW-0812">Transmembrane</keyword>
<dbReference type="SUPFAM" id="SSF49899">
    <property type="entry name" value="Concanavalin A-like lectins/glucanases"/>
    <property type="match status" value="1"/>
</dbReference>
<dbReference type="Pfam" id="PF00622">
    <property type="entry name" value="SPRY"/>
    <property type="match status" value="1"/>
</dbReference>
<feature type="compositionally biased region" description="Basic and acidic residues" evidence="1">
    <location>
        <begin position="57"/>
        <end position="74"/>
    </location>
</feature>
<evidence type="ECO:0000313" key="5">
    <source>
        <dbReference type="Proteomes" id="UP000516437"/>
    </source>
</evidence>
<feature type="transmembrane region" description="Helical" evidence="2">
    <location>
        <begin position="6"/>
        <end position="26"/>
    </location>
</feature>
<keyword evidence="2" id="KW-0472">Membrane</keyword>
<gene>
    <name evidence="4" type="ORF">CJ030_MR3G017001</name>
</gene>
<sequence length="473" mass="52043">MNRLITIHLIAVASTIVVIAILIFLVKRRYFRRRKDFVEKLPTKAPSFRATGTSKVQQDHATIHHQPEHMDGRRRGNQQGVPRGGCAKLFSWADHPSLVDDAVENGWSQFAFLCNAPSTPRATLLGLCAVGDHGKEIEAEITWEVCQNSVEFMQKIMFNSGVKRVSMSQPSTAAASVIRTALPLPGPCLENNCAFPQEAYFEIIILQSESEDDEPIGKVKEGEKIKLIQENSNPKATSESLIHVTGSHKGNKDEELEVDNGTHEGSGKGESIKLSLGLTTGSSLSSKLPGNYPGSIGFNSDGSVYLDGIKLVFESEEEEWGRKDNVIGCGFDPKQKKVFFTLDSKMVRVVHCKSEEFGSPLYPILAANTHTTVLVNMGQSEFKYEPANAQRTANPCFIHPPRDYSLGDDMGYEDSRDLFSMTFDSQWLNTCTIKGTPTATSKRAKGFDEEAAEVELYEIALGESGRISSTAAQ</sequence>
<dbReference type="InterPro" id="IPR001870">
    <property type="entry name" value="B30.2/SPRY"/>
</dbReference>
<feature type="domain" description="B30.2/SPRY" evidence="3">
    <location>
        <begin position="173"/>
        <end position="382"/>
    </location>
</feature>
<keyword evidence="2" id="KW-1133">Transmembrane helix</keyword>
<accession>A0A6A1W7W7</accession>
<reference evidence="4 5" key="1">
    <citation type="journal article" date="2019" name="Plant Biotechnol. J.">
        <title>The red bayberry genome and genetic basis of sex determination.</title>
        <authorList>
            <person name="Jia H.M."/>
            <person name="Jia H.J."/>
            <person name="Cai Q.L."/>
            <person name="Wang Y."/>
            <person name="Zhao H.B."/>
            <person name="Yang W.F."/>
            <person name="Wang G.Y."/>
            <person name="Li Y.H."/>
            <person name="Zhan D.L."/>
            <person name="Shen Y.T."/>
            <person name="Niu Q.F."/>
            <person name="Chang L."/>
            <person name="Qiu J."/>
            <person name="Zhao L."/>
            <person name="Xie H.B."/>
            <person name="Fu W.Y."/>
            <person name="Jin J."/>
            <person name="Li X.W."/>
            <person name="Jiao Y."/>
            <person name="Zhou C.C."/>
            <person name="Tu T."/>
            <person name="Chai C.Y."/>
            <person name="Gao J.L."/>
            <person name="Fan L.J."/>
            <person name="van de Weg E."/>
            <person name="Wang J.Y."/>
            <person name="Gao Z.S."/>
        </authorList>
    </citation>
    <scope>NUCLEOTIDE SEQUENCE [LARGE SCALE GENOMIC DNA]</scope>
    <source>
        <tissue evidence="4">Leaves</tissue>
    </source>
</reference>
<comment type="caution">
    <text evidence="4">The sequence shown here is derived from an EMBL/GenBank/DDBJ whole genome shotgun (WGS) entry which is preliminary data.</text>
</comment>
<evidence type="ECO:0000256" key="1">
    <source>
        <dbReference type="SAM" id="MobiDB-lite"/>
    </source>
</evidence>
<dbReference type="OrthoDB" id="258495at2759"/>
<dbReference type="EMBL" id="RXIC02000021">
    <property type="protein sequence ID" value="KAB1220177.1"/>
    <property type="molecule type" value="Genomic_DNA"/>
</dbReference>
<dbReference type="InterPro" id="IPR013320">
    <property type="entry name" value="ConA-like_dom_sf"/>
</dbReference>
<feature type="region of interest" description="Disordered" evidence="1">
    <location>
        <begin position="245"/>
        <end position="272"/>
    </location>
</feature>
<evidence type="ECO:0000259" key="3">
    <source>
        <dbReference type="PROSITE" id="PS50188"/>
    </source>
</evidence>
<keyword evidence="5" id="KW-1185">Reference proteome</keyword>
<dbReference type="Proteomes" id="UP000516437">
    <property type="component" value="Chromosome 3"/>
</dbReference>
<evidence type="ECO:0000313" key="4">
    <source>
        <dbReference type="EMBL" id="KAB1220177.1"/>
    </source>
</evidence>
<protein>
    <recommendedName>
        <fullName evidence="3">B30.2/SPRY domain-containing protein</fullName>
    </recommendedName>
</protein>
<organism evidence="4 5">
    <name type="scientific">Morella rubra</name>
    <name type="common">Chinese bayberry</name>
    <dbReference type="NCBI Taxonomy" id="262757"/>
    <lineage>
        <taxon>Eukaryota</taxon>
        <taxon>Viridiplantae</taxon>
        <taxon>Streptophyta</taxon>
        <taxon>Embryophyta</taxon>
        <taxon>Tracheophyta</taxon>
        <taxon>Spermatophyta</taxon>
        <taxon>Magnoliopsida</taxon>
        <taxon>eudicotyledons</taxon>
        <taxon>Gunneridae</taxon>
        <taxon>Pentapetalae</taxon>
        <taxon>rosids</taxon>
        <taxon>fabids</taxon>
        <taxon>Fagales</taxon>
        <taxon>Myricaceae</taxon>
        <taxon>Morella</taxon>
    </lineage>
</organism>
<dbReference type="PROSITE" id="PS50188">
    <property type="entry name" value="B302_SPRY"/>
    <property type="match status" value="1"/>
</dbReference>
<dbReference type="InterPro" id="IPR003877">
    <property type="entry name" value="SPRY_dom"/>
</dbReference>
<dbReference type="PANTHER" id="PTHR44991">
    <property type="entry name" value="IMMUNOGLOBULIN SUPERFAMILY MEMBER 5"/>
    <property type="match status" value="1"/>
</dbReference>
<feature type="compositionally biased region" description="Basic and acidic residues" evidence="1">
    <location>
        <begin position="260"/>
        <end position="271"/>
    </location>
</feature>
<dbReference type="PANTHER" id="PTHR44991:SF1">
    <property type="entry name" value="IMMUNOGLOBULIN SUPERFAMILY MEMBER 5"/>
    <property type="match status" value="1"/>
</dbReference>